<dbReference type="InterPro" id="IPR001789">
    <property type="entry name" value="Sig_transdc_resp-reg_receiver"/>
</dbReference>
<evidence type="ECO:0000256" key="3">
    <source>
        <dbReference type="ARBA" id="ARBA00023012"/>
    </source>
</evidence>
<evidence type="ECO:0000313" key="11">
    <source>
        <dbReference type="Proteomes" id="UP000198908"/>
    </source>
</evidence>
<dbReference type="Gene3D" id="3.30.450.20">
    <property type="entry name" value="PAS domain"/>
    <property type="match status" value="1"/>
</dbReference>
<dbReference type="CDD" id="cd16917">
    <property type="entry name" value="HATPase_UhpB-NarQ-NarX-like"/>
    <property type="match status" value="1"/>
</dbReference>
<dbReference type="Gene3D" id="6.10.250.490">
    <property type="match status" value="1"/>
</dbReference>
<dbReference type="Proteomes" id="UP000198908">
    <property type="component" value="Unassembled WGS sequence"/>
</dbReference>
<dbReference type="GO" id="GO:0016020">
    <property type="term" value="C:membrane"/>
    <property type="evidence" value="ECO:0007669"/>
    <property type="project" value="InterPro"/>
</dbReference>
<dbReference type="Pfam" id="PF07730">
    <property type="entry name" value="HisKA_3"/>
    <property type="match status" value="1"/>
</dbReference>
<dbReference type="PROSITE" id="PS50109">
    <property type="entry name" value="HIS_KIN"/>
    <property type="match status" value="1"/>
</dbReference>
<dbReference type="SMART" id="SM00091">
    <property type="entry name" value="PAS"/>
    <property type="match status" value="1"/>
</dbReference>
<evidence type="ECO:0000259" key="8">
    <source>
        <dbReference type="PROSITE" id="PS50112"/>
    </source>
</evidence>
<dbReference type="InterPro" id="IPR050482">
    <property type="entry name" value="Sensor_HK_TwoCompSys"/>
</dbReference>
<evidence type="ECO:0000256" key="4">
    <source>
        <dbReference type="PROSITE-ProRule" id="PRU00169"/>
    </source>
</evidence>
<dbReference type="SMART" id="SM00086">
    <property type="entry name" value="PAC"/>
    <property type="match status" value="1"/>
</dbReference>
<dbReference type="CDD" id="cd00156">
    <property type="entry name" value="REC"/>
    <property type="match status" value="1"/>
</dbReference>
<dbReference type="PROSITE" id="PS50113">
    <property type="entry name" value="PAC"/>
    <property type="match status" value="1"/>
</dbReference>
<proteinExistence type="predicted"/>
<dbReference type="PROSITE" id="PS50110">
    <property type="entry name" value="RESPONSE_REGULATORY"/>
    <property type="match status" value="1"/>
</dbReference>
<dbReference type="Pfam" id="PF00072">
    <property type="entry name" value="Response_reg"/>
    <property type="match status" value="1"/>
</dbReference>
<dbReference type="InterPro" id="IPR000014">
    <property type="entry name" value="PAS"/>
</dbReference>
<keyword evidence="2 10" id="KW-0418">Kinase</keyword>
<feature type="domain" description="Histidine kinase" evidence="6">
    <location>
        <begin position="292"/>
        <end position="485"/>
    </location>
</feature>
<protein>
    <submittedName>
        <fullName evidence="10">Two-component system, NarL family, sensor histidine kinase UhpB</fullName>
    </submittedName>
</protein>
<dbReference type="InterPro" id="IPR003594">
    <property type="entry name" value="HATPase_dom"/>
</dbReference>
<dbReference type="InterPro" id="IPR001610">
    <property type="entry name" value="PAC"/>
</dbReference>
<keyword evidence="11" id="KW-1185">Reference proteome</keyword>
<dbReference type="SUPFAM" id="SSF55874">
    <property type="entry name" value="ATPase domain of HSP90 chaperone/DNA topoisomerase II/histidine kinase"/>
    <property type="match status" value="1"/>
</dbReference>
<dbReference type="Pfam" id="PF02518">
    <property type="entry name" value="HATPase_c"/>
    <property type="match status" value="1"/>
</dbReference>
<dbReference type="InterPro" id="IPR011712">
    <property type="entry name" value="Sig_transdc_His_kin_sub3_dim/P"/>
</dbReference>
<keyword evidence="1" id="KW-0808">Transferase</keyword>
<dbReference type="Gene3D" id="3.30.565.10">
    <property type="entry name" value="Histidine kinase-like ATPase, C-terminal domain"/>
    <property type="match status" value="1"/>
</dbReference>
<keyword evidence="4" id="KW-0597">Phosphoprotein</keyword>
<reference evidence="11" key="1">
    <citation type="submission" date="2016-09" db="EMBL/GenBank/DDBJ databases">
        <authorList>
            <person name="Varghese N."/>
            <person name="Submissions S."/>
        </authorList>
    </citation>
    <scope>NUCLEOTIDE SEQUENCE [LARGE SCALE GENOMIC DNA]</scope>
    <source>
        <strain evidence="11">TNe-862</strain>
    </source>
</reference>
<dbReference type="SUPFAM" id="SSF52172">
    <property type="entry name" value="CheY-like"/>
    <property type="match status" value="1"/>
</dbReference>
<dbReference type="STRING" id="416944.SAMN05421548_1574"/>
<feature type="coiled-coil region" evidence="5">
    <location>
        <begin position="257"/>
        <end position="284"/>
    </location>
</feature>
<name>A0A1G7DDI3_9BURK</name>
<evidence type="ECO:0000313" key="10">
    <source>
        <dbReference type="EMBL" id="SDE49519.1"/>
    </source>
</evidence>
<dbReference type="Pfam" id="PF08447">
    <property type="entry name" value="PAS_3"/>
    <property type="match status" value="1"/>
</dbReference>
<dbReference type="InterPro" id="IPR005467">
    <property type="entry name" value="His_kinase_dom"/>
</dbReference>
<dbReference type="InterPro" id="IPR013655">
    <property type="entry name" value="PAS_fold_3"/>
</dbReference>
<feature type="domain" description="Response regulatory" evidence="7">
    <location>
        <begin position="9"/>
        <end position="126"/>
    </location>
</feature>
<dbReference type="NCBIfam" id="TIGR00229">
    <property type="entry name" value="sensory_box"/>
    <property type="match status" value="1"/>
</dbReference>
<gene>
    <name evidence="10" type="ORF">SAMN05421548_1574</name>
</gene>
<dbReference type="InterPro" id="IPR036890">
    <property type="entry name" value="HATPase_C_sf"/>
</dbReference>
<dbReference type="InterPro" id="IPR000700">
    <property type="entry name" value="PAS-assoc_C"/>
</dbReference>
<accession>A0A1G7DDI3</accession>
<feature type="domain" description="PAS" evidence="8">
    <location>
        <begin position="139"/>
        <end position="211"/>
    </location>
</feature>
<dbReference type="RefSeq" id="WP_092006602.1">
    <property type="nucleotide sequence ID" value="NZ_FMYQ01000057.1"/>
</dbReference>
<organism evidence="10 11">
    <name type="scientific">Paraburkholderia lycopersici</name>
    <dbReference type="NCBI Taxonomy" id="416944"/>
    <lineage>
        <taxon>Bacteria</taxon>
        <taxon>Pseudomonadati</taxon>
        <taxon>Pseudomonadota</taxon>
        <taxon>Betaproteobacteria</taxon>
        <taxon>Burkholderiales</taxon>
        <taxon>Burkholderiaceae</taxon>
        <taxon>Paraburkholderia</taxon>
    </lineage>
</organism>
<evidence type="ECO:0000259" key="7">
    <source>
        <dbReference type="PROSITE" id="PS50110"/>
    </source>
</evidence>
<dbReference type="SMART" id="SM00448">
    <property type="entry name" value="REC"/>
    <property type="match status" value="1"/>
</dbReference>
<sequence>MSTPLAELRVLLVEDSPTDAFLIREALAEVPEFAPVLVHAEHLSAALAHLLTTPFDVVLLDLGLPDSQGLDTFHTLHLQKPETPVLVLTGLDDMSAGLLAIQDGAQDYLLKREIQPMLLSRAIRYAIERQRVSAVLAASEERFQLAVSGAAAGLWDWDPRTDVAYFSPHFCEILGYTDHELPNDIRAHRYAIHPDDIDRVSATLEAHLAHRCAYNVEYRVSTKSGELRWILSRGQALWNSAGEPYRMVGWIVDITDRRRAEEALRESREELKRLSANILHVREEEKARMARELHDDLGQQLTALKLETGLLENRLRQADAGGAEGEIGKLNRMIDQIVASLRRIASDLRPRMLDDLGLIPAVDWLIEEFSMRYAIQVVTDIDADEIAFNRESATAVFRMIQEALTNIARHANATEVCVEILRGATHCNVTVADNGRGAEREVRPGLKSFGLLGMRERAERLGGQVMIETAPGRGFSVKIAMPLAIVEAPEPD</sequence>
<dbReference type="PANTHER" id="PTHR24421:SF58">
    <property type="entry name" value="SIGNAL TRANSDUCTION HISTIDINE-PROTEIN KINASE_PHOSPHATASE UHPB"/>
    <property type="match status" value="1"/>
</dbReference>
<dbReference type="Gene3D" id="1.20.5.1930">
    <property type="match status" value="1"/>
</dbReference>
<dbReference type="PROSITE" id="PS50112">
    <property type="entry name" value="PAS"/>
    <property type="match status" value="1"/>
</dbReference>
<dbReference type="GO" id="GO:0046983">
    <property type="term" value="F:protein dimerization activity"/>
    <property type="evidence" value="ECO:0007669"/>
    <property type="project" value="InterPro"/>
</dbReference>
<evidence type="ECO:0000256" key="1">
    <source>
        <dbReference type="ARBA" id="ARBA00022679"/>
    </source>
</evidence>
<evidence type="ECO:0000256" key="5">
    <source>
        <dbReference type="SAM" id="Coils"/>
    </source>
</evidence>
<feature type="modified residue" description="4-aspartylphosphate" evidence="4">
    <location>
        <position position="61"/>
    </location>
</feature>
<dbReference type="SUPFAM" id="SSF55785">
    <property type="entry name" value="PYP-like sensor domain (PAS domain)"/>
    <property type="match status" value="1"/>
</dbReference>
<dbReference type="InterPro" id="IPR035965">
    <property type="entry name" value="PAS-like_dom_sf"/>
</dbReference>
<dbReference type="AlphaFoldDB" id="A0A1G7DDI3"/>
<dbReference type="PANTHER" id="PTHR24421">
    <property type="entry name" value="NITRATE/NITRITE SENSOR PROTEIN NARX-RELATED"/>
    <property type="match status" value="1"/>
</dbReference>
<evidence type="ECO:0000256" key="2">
    <source>
        <dbReference type="ARBA" id="ARBA00022777"/>
    </source>
</evidence>
<dbReference type="Gene3D" id="3.40.50.2300">
    <property type="match status" value="1"/>
</dbReference>
<keyword evidence="5" id="KW-0175">Coiled coil</keyword>
<evidence type="ECO:0000259" key="6">
    <source>
        <dbReference type="PROSITE" id="PS50109"/>
    </source>
</evidence>
<dbReference type="InterPro" id="IPR011006">
    <property type="entry name" value="CheY-like_superfamily"/>
</dbReference>
<dbReference type="CDD" id="cd00130">
    <property type="entry name" value="PAS"/>
    <property type="match status" value="1"/>
</dbReference>
<feature type="domain" description="PAC" evidence="9">
    <location>
        <begin position="214"/>
        <end position="266"/>
    </location>
</feature>
<dbReference type="SMART" id="SM00387">
    <property type="entry name" value="HATPase_c"/>
    <property type="match status" value="1"/>
</dbReference>
<evidence type="ECO:0000259" key="9">
    <source>
        <dbReference type="PROSITE" id="PS50113"/>
    </source>
</evidence>
<dbReference type="OrthoDB" id="9813412at2"/>
<keyword evidence="3" id="KW-0902">Two-component regulatory system</keyword>
<dbReference type="GO" id="GO:0000155">
    <property type="term" value="F:phosphorelay sensor kinase activity"/>
    <property type="evidence" value="ECO:0007669"/>
    <property type="project" value="InterPro"/>
</dbReference>
<dbReference type="EMBL" id="FMYQ01000057">
    <property type="protein sequence ID" value="SDE49519.1"/>
    <property type="molecule type" value="Genomic_DNA"/>
</dbReference>